<reference evidence="1 2" key="1">
    <citation type="submission" date="2019-04" db="EMBL/GenBank/DDBJ databases">
        <title>An improved genome assembly and genetic linkage map for asparagus bean, Vigna unguiculata ssp. sesquipedialis.</title>
        <authorList>
            <person name="Xia Q."/>
            <person name="Zhang R."/>
            <person name="Dong Y."/>
        </authorList>
    </citation>
    <scope>NUCLEOTIDE SEQUENCE [LARGE SCALE GENOMIC DNA]</scope>
    <source>
        <tissue evidence="1">Leaf</tissue>
    </source>
</reference>
<dbReference type="Proteomes" id="UP000501690">
    <property type="component" value="Linkage Group LG3"/>
</dbReference>
<evidence type="ECO:0000313" key="1">
    <source>
        <dbReference type="EMBL" id="QCD87260.1"/>
    </source>
</evidence>
<sequence length="83" mass="9583">MSLEEMKRKKLELEETLRKMEVDALDKDKTWKAKEDKLANDVAMTYDVRFEVALEQVRLLCPSIDISGVDANKVVIDGRLVEE</sequence>
<evidence type="ECO:0000313" key="2">
    <source>
        <dbReference type="Proteomes" id="UP000501690"/>
    </source>
</evidence>
<protein>
    <submittedName>
        <fullName evidence="1">Uncharacterized protein</fullName>
    </submittedName>
</protein>
<organism evidence="1 2">
    <name type="scientific">Vigna unguiculata</name>
    <name type="common">Cowpea</name>
    <dbReference type="NCBI Taxonomy" id="3917"/>
    <lineage>
        <taxon>Eukaryota</taxon>
        <taxon>Viridiplantae</taxon>
        <taxon>Streptophyta</taxon>
        <taxon>Embryophyta</taxon>
        <taxon>Tracheophyta</taxon>
        <taxon>Spermatophyta</taxon>
        <taxon>Magnoliopsida</taxon>
        <taxon>eudicotyledons</taxon>
        <taxon>Gunneridae</taxon>
        <taxon>Pentapetalae</taxon>
        <taxon>rosids</taxon>
        <taxon>fabids</taxon>
        <taxon>Fabales</taxon>
        <taxon>Fabaceae</taxon>
        <taxon>Papilionoideae</taxon>
        <taxon>50 kb inversion clade</taxon>
        <taxon>NPAAA clade</taxon>
        <taxon>indigoferoid/millettioid clade</taxon>
        <taxon>Phaseoleae</taxon>
        <taxon>Vigna</taxon>
    </lineage>
</organism>
<keyword evidence="2" id="KW-1185">Reference proteome</keyword>
<dbReference type="EMBL" id="CP039347">
    <property type="protein sequence ID" value="QCD87260.1"/>
    <property type="molecule type" value="Genomic_DNA"/>
</dbReference>
<accession>A0A4D6LFH9</accession>
<dbReference type="AlphaFoldDB" id="A0A4D6LFH9"/>
<gene>
    <name evidence="1" type="ORF">DEO72_LG3g1794</name>
</gene>
<name>A0A4D6LFH9_VIGUN</name>
<proteinExistence type="predicted"/>